<proteinExistence type="predicted"/>
<gene>
    <name evidence="1" type="ORF">ABFV83_12855</name>
</gene>
<protein>
    <submittedName>
        <fullName evidence="1">Uncharacterized protein</fullName>
    </submittedName>
</protein>
<dbReference type="RefSeq" id="WP_349944367.1">
    <property type="nucleotide sequence ID" value="NZ_CP157940.1"/>
</dbReference>
<name>A0AAU7PK72_9FIRM</name>
<organism evidence="1">
    <name type="scientific">Lacrimispora sp. BS-2</name>
    <dbReference type="NCBI Taxonomy" id="3151850"/>
    <lineage>
        <taxon>Bacteria</taxon>
        <taxon>Bacillati</taxon>
        <taxon>Bacillota</taxon>
        <taxon>Clostridia</taxon>
        <taxon>Lachnospirales</taxon>
        <taxon>Lachnospiraceae</taxon>
        <taxon>Lacrimispora</taxon>
    </lineage>
</organism>
<dbReference type="AlphaFoldDB" id="A0AAU7PK72"/>
<sequence length="51" mass="5811">MVISEATKDMPNMVLLGIQENLKNSDYAEIERFRESFDADEMGFVGLREGI</sequence>
<reference evidence="1" key="1">
    <citation type="submission" date="2024-06" db="EMBL/GenBank/DDBJ databases">
        <title>Lacrimispora cavernae sp. nov., a novel anaerobe isolated from bat guano pile inside a cave.</title>
        <authorList>
            <person name="Miller S.L."/>
            <person name="Lu N."/>
            <person name="King J."/>
            <person name="Sankaranarayanan K."/>
            <person name="Lawson P.A."/>
        </authorList>
    </citation>
    <scope>NUCLEOTIDE SEQUENCE</scope>
    <source>
        <strain evidence="1">BS-2</strain>
    </source>
</reference>
<accession>A0AAU7PK72</accession>
<evidence type="ECO:0000313" key="1">
    <source>
        <dbReference type="EMBL" id="XBS52730.1"/>
    </source>
</evidence>
<dbReference type="EMBL" id="CP157940">
    <property type="protein sequence ID" value="XBS52730.1"/>
    <property type="molecule type" value="Genomic_DNA"/>
</dbReference>